<evidence type="ECO:0000256" key="12">
    <source>
        <dbReference type="ARBA" id="ARBA00048366"/>
    </source>
</evidence>
<keyword evidence="10" id="KW-0067">ATP-binding</keyword>
<protein>
    <recommendedName>
        <fullName evidence="4">Threonylcarbamoyl-AMP synthase</fullName>
        <ecNumber evidence="3">2.7.7.87</ecNumber>
    </recommendedName>
    <alternativeName>
        <fullName evidence="11">L-threonylcarbamoyladenylate synthase</fullName>
    </alternativeName>
</protein>
<keyword evidence="8" id="KW-0548">Nucleotidyltransferase</keyword>
<comment type="similarity">
    <text evidence="2">Belongs to the SUA5 family.</text>
</comment>
<dbReference type="PROSITE" id="PS51163">
    <property type="entry name" value="YRDC"/>
    <property type="match status" value="1"/>
</dbReference>
<feature type="compositionally biased region" description="Low complexity" evidence="13">
    <location>
        <begin position="237"/>
        <end position="271"/>
    </location>
</feature>
<evidence type="ECO:0000259" key="14">
    <source>
        <dbReference type="PROSITE" id="PS51163"/>
    </source>
</evidence>
<keyword evidence="5" id="KW-0963">Cytoplasm</keyword>
<reference evidence="15" key="1">
    <citation type="journal article" date="2022" name="bioRxiv">
        <title>Genomics of Preaxostyla Flagellates Illuminates Evolutionary Transitions and the Path Towards Mitochondrial Loss.</title>
        <authorList>
            <person name="Novak L.V.F."/>
            <person name="Treitli S.C."/>
            <person name="Pyrih J."/>
            <person name="Halakuc P."/>
            <person name="Pipaliya S.V."/>
            <person name="Vacek V."/>
            <person name="Brzon O."/>
            <person name="Soukal P."/>
            <person name="Eme L."/>
            <person name="Dacks J.B."/>
            <person name="Karnkowska A."/>
            <person name="Elias M."/>
            <person name="Hampl V."/>
        </authorList>
    </citation>
    <scope>NUCLEOTIDE SEQUENCE</scope>
    <source>
        <strain evidence="15">RCP-MX</strain>
    </source>
</reference>
<proteinExistence type="inferred from homology"/>
<feature type="domain" description="YrdC-like" evidence="14">
    <location>
        <begin position="17"/>
        <end position="209"/>
    </location>
</feature>
<comment type="caution">
    <text evidence="15">The sequence shown here is derived from an EMBL/GenBank/DDBJ whole genome shotgun (WGS) entry which is preliminary data.</text>
</comment>
<dbReference type="PANTHER" id="PTHR17490">
    <property type="entry name" value="SUA5"/>
    <property type="match status" value="1"/>
</dbReference>
<dbReference type="SUPFAM" id="SSF55821">
    <property type="entry name" value="YrdC/RibB"/>
    <property type="match status" value="1"/>
</dbReference>
<dbReference type="Proteomes" id="UP001141327">
    <property type="component" value="Unassembled WGS sequence"/>
</dbReference>
<feature type="region of interest" description="Disordered" evidence="13">
    <location>
        <begin position="226"/>
        <end position="274"/>
    </location>
</feature>
<evidence type="ECO:0000256" key="8">
    <source>
        <dbReference type="ARBA" id="ARBA00022695"/>
    </source>
</evidence>
<evidence type="ECO:0000313" key="15">
    <source>
        <dbReference type="EMBL" id="KAJ4459708.1"/>
    </source>
</evidence>
<evidence type="ECO:0000256" key="4">
    <source>
        <dbReference type="ARBA" id="ARBA00015492"/>
    </source>
</evidence>
<organism evidence="15 16">
    <name type="scientific">Paratrimastix pyriformis</name>
    <dbReference type="NCBI Taxonomy" id="342808"/>
    <lineage>
        <taxon>Eukaryota</taxon>
        <taxon>Metamonada</taxon>
        <taxon>Preaxostyla</taxon>
        <taxon>Paratrimastigidae</taxon>
        <taxon>Paratrimastix</taxon>
    </lineage>
</organism>
<dbReference type="InterPro" id="IPR038385">
    <property type="entry name" value="Sua5/YwlC_C"/>
</dbReference>
<dbReference type="NCBIfam" id="TIGR00057">
    <property type="entry name" value="L-threonylcarbamoyladenylate synthase"/>
    <property type="match status" value="1"/>
</dbReference>
<evidence type="ECO:0000256" key="6">
    <source>
        <dbReference type="ARBA" id="ARBA00022679"/>
    </source>
</evidence>
<evidence type="ECO:0000256" key="2">
    <source>
        <dbReference type="ARBA" id="ARBA00007663"/>
    </source>
</evidence>
<evidence type="ECO:0000256" key="11">
    <source>
        <dbReference type="ARBA" id="ARBA00029774"/>
    </source>
</evidence>
<sequence>MTEHQQLQTRLLNFDRPEDVKQAVDWIRQGQVVAFPTETVYGLGADAFNAEAVLKVFHAKGRPADNPLIVHLSSMDQLPWVVDPKCIDTDAYRRSIEVGRIFWPGPLSILFPKLSKIPDVVTAGLSTVVVRIPSNPIAQKLIAASGTPIAAPSANISGRPSPTCVAHVMRDLGGRIPGIVEGGCASVGVESTVVDLFRDPPAILRPGGVTLEQLLPHVPNLTVFGKHPRPAPPVPSTPVATSPRAHPEAAVPSTQPASASAASAPAQGAAPEGHLPTLGELLTAQRGGALLAPGETPPTPGMKYQHYCPEAAVVTFDAAAPPESEPAQCAALRAAIEGALRMRFGAGPAPASLPAQAQQLIMRADRVGVMLTRNALAAYPADLRQHPSIFFVQTGPGLAEVQRSLFQALRAFDSESQVQCILAEAVPEVAEGLAIMNRLRKATSVLVGLPDPAAAAAPL</sequence>
<evidence type="ECO:0000256" key="9">
    <source>
        <dbReference type="ARBA" id="ARBA00022741"/>
    </source>
</evidence>
<dbReference type="Pfam" id="PF01300">
    <property type="entry name" value="Sua5_yciO_yrdC"/>
    <property type="match status" value="1"/>
</dbReference>
<dbReference type="EMBL" id="JAPMOS010000017">
    <property type="protein sequence ID" value="KAJ4459708.1"/>
    <property type="molecule type" value="Genomic_DNA"/>
</dbReference>
<dbReference type="InterPro" id="IPR017945">
    <property type="entry name" value="DHBP_synth_RibB-like_a/b_dom"/>
</dbReference>
<evidence type="ECO:0000256" key="7">
    <source>
        <dbReference type="ARBA" id="ARBA00022694"/>
    </source>
</evidence>
<evidence type="ECO:0000313" key="16">
    <source>
        <dbReference type="Proteomes" id="UP001141327"/>
    </source>
</evidence>
<gene>
    <name evidence="15" type="ORF">PAPYR_4095</name>
</gene>
<keyword evidence="6" id="KW-0808">Transferase</keyword>
<keyword evidence="7" id="KW-0819">tRNA processing</keyword>
<dbReference type="InterPro" id="IPR005145">
    <property type="entry name" value="Sua5_C"/>
</dbReference>
<evidence type="ECO:0000256" key="5">
    <source>
        <dbReference type="ARBA" id="ARBA00022490"/>
    </source>
</evidence>
<dbReference type="Pfam" id="PF03481">
    <property type="entry name" value="Sua5_C"/>
    <property type="match status" value="1"/>
</dbReference>
<dbReference type="InterPro" id="IPR006070">
    <property type="entry name" value="Sua5-like_dom"/>
</dbReference>
<dbReference type="PANTHER" id="PTHR17490:SF16">
    <property type="entry name" value="THREONYLCARBAMOYL-AMP SYNTHASE"/>
    <property type="match status" value="1"/>
</dbReference>
<evidence type="ECO:0000256" key="10">
    <source>
        <dbReference type="ARBA" id="ARBA00022840"/>
    </source>
</evidence>
<comment type="subcellular location">
    <subcellularLocation>
        <location evidence="1">Cytoplasm</location>
    </subcellularLocation>
</comment>
<dbReference type="InterPro" id="IPR050156">
    <property type="entry name" value="TC-AMP_synthase_SUA5"/>
</dbReference>
<comment type="catalytic activity">
    <reaction evidence="12">
        <text>L-threonine + hydrogencarbonate + ATP = L-threonylcarbamoyladenylate + diphosphate + H2O</text>
        <dbReference type="Rhea" id="RHEA:36407"/>
        <dbReference type="ChEBI" id="CHEBI:15377"/>
        <dbReference type="ChEBI" id="CHEBI:17544"/>
        <dbReference type="ChEBI" id="CHEBI:30616"/>
        <dbReference type="ChEBI" id="CHEBI:33019"/>
        <dbReference type="ChEBI" id="CHEBI:57926"/>
        <dbReference type="ChEBI" id="CHEBI:73682"/>
        <dbReference type="EC" id="2.7.7.87"/>
    </reaction>
</comment>
<evidence type="ECO:0000256" key="3">
    <source>
        <dbReference type="ARBA" id="ARBA00012584"/>
    </source>
</evidence>
<dbReference type="Gene3D" id="3.90.870.10">
    <property type="entry name" value="DHBP synthase"/>
    <property type="match status" value="1"/>
</dbReference>
<dbReference type="Gene3D" id="3.40.50.11030">
    <property type="entry name" value="Threonylcarbamoyl-AMP synthase, C-terminal domain"/>
    <property type="match status" value="1"/>
</dbReference>
<accession>A0ABQ8UN34</accession>
<evidence type="ECO:0000256" key="13">
    <source>
        <dbReference type="SAM" id="MobiDB-lite"/>
    </source>
</evidence>
<keyword evidence="9" id="KW-0547">Nucleotide-binding</keyword>
<keyword evidence="16" id="KW-1185">Reference proteome</keyword>
<dbReference type="EC" id="2.7.7.87" evidence="3"/>
<evidence type="ECO:0000256" key="1">
    <source>
        <dbReference type="ARBA" id="ARBA00004496"/>
    </source>
</evidence>
<name>A0ABQ8UN34_9EUKA</name>